<protein>
    <submittedName>
        <fullName evidence="2">Uncharacterized protein</fullName>
    </submittedName>
</protein>
<feature type="region of interest" description="Disordered" evidence="1">
    <location>
        <begin position="83"/>
        <end position="126"/>
    </location>
</feature>
<gene>
    <name evidence="2" type="ORF">C1H46_018828</name>
</gene>
<feature type="region of interest" description="Disordered" evidence="1">
    <location>
        <begin position="33"/>
        <end position="55"/>
    </location>
</feature>
<reference evidence="2 3" key="1">
    <citation type="journal article" date="2019" name="G3 (Bethesda)">
        <title>Sequencing of a Wild Apple (Malus baccata) Genome Unravels the Differences Between Cultivated and Wild Apple Species Regarding Disease Resistance and Cold Tolerance.</title>
        <authorList>
            <person name="Chen X."/>
        </authorList>
    </citation>
    <scope>NUCLEOTIDE SEQUENCE [LARGE SCALE GENOMIC DNA]</scope>
    <source>
        <strain evidence="3">cv. Shandingzi</strain>
        <tissue evidence="2">Leaves</tissue>
    </source>
</reference>
<feature type="compositionally biased region" description="Low complexity" evidence="1">
    <location>
        <begin position="113"/>
        <end position="126"/>
    </location>
</feature>
<dbReference type="AlphaFoldDB" id="A0A540M9W3"/>
<accession>A0A540M9W3</accession>
<evidence type="ECO:0000313" key="2">
    <source>
        <dbReference type="EMBL" id="TQD95535.1"/>
    </source>
</evidence>
<evidence type="ECO:0000256" key="1">
    <source>
        <dbReference type="SAM" id="MobiDB-lite"/>
    </source>
</evidence>
<name>A0A540M9W3_MALBA</name>
<organism evidence="2 3">
    <name type="scientific">Malus baccata</name>
    <name type="common">Siberian crab apple</name>
    <name type="synonym">Pyrus baccata</name>
    <dbReference type="NCBI Taxonomy" id="106549"/>
    <lineage>
        <taxon>Eukaryota</taxon>
        <taxon>Viridiplantae</taxon>
        <taxon>Streptophyta</taxon>
        <taxon>Embryophyta</taxon>
        <taxon>Tracheophyta</taxon>
        <taxon>Spermatophyta</taxon>
        <taxon>Magnoliopsida</taxon>
        <taxon>eudicotyledons</taxon>
        <taxon>Gunneridae</taxon>
        <taxon>Pentapetalae</taxon>
        <taxon>rosids</taxon>
        <taxon>fabids</taxon>
        <taxon>Rosales</taxon>
        <taxon>Rosaceae</taxon>
        <taxon>Amygdaloideae</taxon>
        <taxon>Maleae</taxon>
        <taxon>Malus</taxon>
    </lineage>
</organism>
<proteinExistence type="predicted"/>
<sequence length="126" mass="14112">MFGKHISFPGFGLMKGVVVSRFNLRKGLSRMNHHHPRQIPFKYPEQDCSLPPSASTADNPFDISLPASRCGGSLPNLTTPYSPDRYYFSKTPSRISTTLRPRPRPAPPPPPMISTSPPTWTPRILR</sequence>
<keyword evidence="3" id="KW-1185">Reference proteome</keyword>
<dbReference type="EMBL" id="VIEB01000311">
    <property type="protein sequence ID" value="TQD95535.1"/>
    <property type="molecule type" value="Genomic_DNA"/>
</dbReference>
<dbReference type="Proteomes" id="UP000315295">
    <property type="component" value="Unassembled WGS sequence"/>
</dbReference>
<comment type="caution">
    <text evidence="2">The sequence shown here is derived from an EMBL/GenBank/DDBJ whole genome shotgun (WGS) entry which is preliminary data.</text>
</comment>
<evidence type="ECO:0000313" key="3">
    <source>
        <dbReference type="Proteomes" id="UP000315295"/>
    </source>
</evidence>